<evidence type="ECO:0000313" key="3">
    <source>
        <dbReference type="Proteomes" id="UP000233469"/>
    </source>
</evidence>
<feature type="transmembrane region" description="Helical" evidence="1">
    <location>
        <begin position="202"/>
        <end position="221"/>
    </location>
</feature>
<evidence type="ECO:0000256" key="1">
    <source>
        <dbReference type="SAM" id="Phobius"/>
    </source>
</evidence>
<dbReference type="VEuPathDB" id="FungiDB:FUN_019869"/>
<dbReference type="EMBL" id="LLXL01005365">
    <property type="protein sequence ID" value="PKK56618.1"/>
    <property type="molecule type" value="Genomic_DNA"/>
</dbReference>
<comment type="caution">
    <text evidence="2">The sequence shown here is derived from an EMBL/GenBank/DDBJ whole genome shotgun (WGS) entry which is preliminary data.</text>
</comment>
<sequence>MEELPTVEKMKYLALRIYNTWKCPFCEQYDETFDHLWTCNSRINEIKEIINEIKQFIKNTSNMLLINEEKIPTVTESAVDFINCWDITFSNSKITFIDLIKGIIPCELTKFVEEYFNIKNTRLTFLKELRDFIFEKIWAFWINRCVIQKEKEKNAGINKKLLKNNFNQNRNDYIDINRKIDTLNLFEGLESIRSNIYFGTNLQDFIMVVNYALVLLIFWGVRR</sequence>
<evidence type="ECO:0000313" key="2">
    <source>
        <dbReference type="EMBL" id="PKK56618.1"/>
    </source>
</evidence>
<dbReference type="VEuPathDB" id="FungiDB:RhiirFUN_021074"/>
<keyword evidence="1" id="KW-1133">Transmembrane helix</keyword>
<reference evidence="2 3" key="1">
    <citation type="submission" date="2016-04" db="EMBL/GenBank/DDBJ databases">
        <title>Genome analyses suggest a sexual origin of heterokaryosis in a supposedly ancient asexual fungus.</title>
        <authorList>
            <person name="Ropars J."/>
            <person name="Sedzielewska K."/>
            <person name="Noel J."/>
            <person name="Charron P."/>
            <person name="Farinelli L."/>
            <person name="Marton T."/>
            <person name="Kruger M."/>
            <person name="Pelin A."/>
            <person name="Brachmann A."/>
            <person name="Corradi N."/>
        </authorList>
    </citation>
    <scope>NUCLEOTIDE SEQUENCE [LARGE SCALE GENOMIC DNA]</scope>
    <source>
        <strain evidence="2 3">C2</strain>
    </source>
</reference>
<protein>
    <submittedName>
        <fullName evidence="2">Uncharacterized protein</fullName>
    </submittedName>
</protein>
<keyword evidence="1" id="KW-0812">Transmembrane</keyword>
<gene>
    <name evidence="2" type="ORF">RhiirC2_799642</name>
</gene>
<accession>A0A2N1M4U0</accession>
<organism evidence="2 3">
    <name type="scientific">Rhizophagus irregularis</name>
    <dbReference type="NCBI Taxonomy" id="588596"/>
    <lineage>
        <taxon>Eukaryota</taxon>
        <taxon>Fungi</taxon>
        <taxon>Fungi incertae sedis</taxon>
        <taxon>Mucoromycota</taxon>
        <taxon>Glomeromycotina</taxon>
        <taxon>Glomeromycetes</taxon>
        <taxon>Glomerales</taxon>
        <taxon>Glomeraceae</taxon>
        <taxon>Rhizophagus</taxon>
    </lineage>
</organism>
<dbReference type="Proteomes" id="UP000233469">
    <property type="component" value="Unassembled WGS sequence"/>
</dbReference>
<dbReference type="VEuPathDB" id="FungiDB:RhiirA1_467542"/>
<proteinExistence type="predicted"/>
<reference evidence="2 3" key="2">
    <citation type="submission" date="2017-10" db="EMBL/GenBank/DDBJ databases">
        <title>Extensive intraspecific genome diversity in a model arbuscular mycorrhizal fungus.</title>
        <authorList>
            <person name="Chen E.C.H."/>
            <person name="Morin E."/>
            <person name="Baudet D."/>
            <person name="Noel J."/>
            <person name="Ndikumana S."/>
            <person name="Charron P."/>
            <person name="St-Onge C."/>
            <person name="Giorgi J."/>
            <person name="Grigoriev I.V."/>
            <person name="Roux C."/>
            <person name="Martin F.M."/>
            <person name="Corradi N."/>
        </authorList>
    </citation>
    <scope>NUCLEOTIDE SEQUENCE [LARGE SCALE GENOMIC DNA]</scope>
    <source>
        <strain evidence="2 3">C2</strain>
    </source>
</reference>
<name>A0A2N1M4U0_9GLOM</name>
<keyword evidence="1" id="KW-0472">Membrane</keyword>
<dbReference type="AlphaFoldDB" id="A0A2N1M4U0"/>